<evidence type="ECO:0000313" key="2">
    <source>
        <dbReference type="Proteomes" id="UP000094329"/>
    </source>
</evidence>
<organism evidence="1 2">
    <name type="scientific">Piscirickettsia litoralis</name>
    <dbReference type="NCBI Taxonomy" id="1891921"/>
    <lineage>
        <taxon>Bacteria</taxon>
        <taxon>Pseudomonadati</taxon>
        <taxon>Pseudomonadota</taxon>
        <taxon>Gammaproteobacteria</taxon>
        <taxon>Thiotrichales</taxon>
        <taxon>Piscirickettsiaceae</taxon>
        <taxon>Piscirickettsia</taxon>
    </lineage>
</organism>
<sequence>MKNTALEKKVREMTDKVDGWDDRVEVFVETILSICEHYAEYFKLDPVTVFEALEKNRDYSYPNYYQEGNFPKLDESVLVFQDEEETRAKFEPEKGFICPVCDWKSYGLFKTLGKGLRFTIAKDWLERPFVDECFMPVALASNIDTEKKVSNG</sequence>
<evidence type="ECO:0000313" key="1">
    <source>
        <dbReference type="EMBL" id="ODN41505.1"/>
    </source>
</evidence>
<proteinExistence type="predicted"/>
<accession>A0ABX2ZZ75</accession>
<dbReference type="Proteomes" id="UP000094329">
    <property type="component" value="Unassembled WGS sequence"/>
</dbReference>
<protein>
    <submittedName>
        <fullName evidence="1">Uncharacterized protein</fullName>
    </submittedName>
</protein>
<comment type="caution">
    <text evidence="1">The sequence shown here is derived from an EMBL/GenBank/DDBJ whole genome shotgun (WGS) entry which is preliminary data.</text>
</comment>
<gene>
    <name evidence="1" type="ORF">BGC07_15465</name>
</gene>
<dbReference type="EMBL" id="MDTU01000002">
    <property type="protein sequence ID" value="ODN41505.1"/>
    <property type="molecule type" value="Genomic_DNA"/>
</dbReference>
<name>A0ABX2ZZ75_9GAMM</name>
<dbReference type="RefSeq" id="WP_069313970.1">
    <property type="nucleotide sequence ID" value="NZ_MDTU01000002.1"/>
</dbReference>
<reference evidence="1 2" key="1">
    <citation type="submission" date="2016-08" db="EMBL/GenBank/DDBJ databases">
        <title>Draft genome sequence of Candidatus Piscirickettsia litoralis, from seawater.</title>
        <authorList>
            <person name="Wan X."/>
            <person name="Lee A.J."/>
            <person name="Hou S."/>
            <person name="Donachie S.P."/>
        </authorList>
    </citation>
    <scope>NUCLEOTIDE SEQUENCE [LARGE SCALE GENOMIC DNA]</scope>
    <source>
        <strain evidence="1 2">Y2</strain>
    </source>
</reference>
<keyword evidence="2" id="KW-1185">Reference proteome</keyword>